<dbReference type="UniPathway" id="UPA00378"/>
<dbReference type="PANTHER" id="PTHR15039">
    <property type="entry name" value="DOLICHOL PHOSPHATE-MANNOSE BIOSYNTHESIS REGULATORY PROTEIN"/>
    <property type="match status" value="1"/>
</dbReference>
<evidence type="ECO:0000256" key="7">
    <source>
        <dbReference type="RuleBase" id="RU365084"/>
    </source>
</evidence>
<evidence type="ECO:0000256" key="3">
    <source>
        <dbReference type="ARBA" id="ARBA00022692"/>
    </source>
</evidence>
<evidence type="ECO:0000256" key="2">
    <source>
        <dbReference type="ARBA" id="ARBA00005478"/>
    </source>
</evidence>
<feature type="transmembrane region" description="Helical" evidence="7">
    <location>
        <begin position="52"/>
        <end position="74"/>
    </location>
</feature>
<evidence type="ECO:0000256" key="5">
    <source>
        <dbReference type="ARBA" id="ARBA00022989"/>
    </source>
</evidence>
<comment type="function">
    <text evidence="7">Regulatory subunit of the dolichol-phosphate mannose (DPM) synthase complex; essential for the ER localization.</text>
</comment>
<dbReference type="OrthoDB" id="311279at2759"/>
<comment type="similarity">
    <text evidence="2 7">Belongs to the DPM2 family.</text>
</comment>
<accession>A0A1Y2ID54</accession>
<keyword evidence="6 7" id="KW-0472">Membrane</keyword>
<dbReference type="PANTHER" id="PTHR15039:SF11">
    <property type="entry name" value="DOLICHOL PHOSPHATE-MANNOSE BIOSYNTHESIS REGULATORY PROTEIN"/>
    <property type="match status" value="1"/>
</dbReference>
<dbReference type="GO" id="GO:0005789">
    <property type="term" value="C:endoplasmic reticulum membrane"/>
    <property type="evidence" value="ECO:0007669"/>
    <property type="project" value="UniProtKB-SubCell"/>
</dbReference>
<dbReference type="Pfam" id="PF07297">
    <property type="entry name" value="DPM2"/>
    <property type="match status" value="1"/>
</dbReference>
<dbReference type="GO" id="GO:0030234">
    <property type="term" value="F:enzyme regulator activity"/>
    <property type="evidence" value="ECO:0007669"/>
    <property type="project" value="UniProtKB-UniRule"/>
</dbReference>
<keyword evidence="5 7" id="KW-1133">Transmembrane helix</keyword>
<gene>
    <name evidence="8" type="ORF">PYCCODRAFT_1438669</name>
</gene>
<dbReference type="GO" id="GO:0006506">
    <property type="term" value="P:GPI anchor biosynthetic process"/>
    <property type="evidence" value="ECO:0007669"/>
    <property type="project" value="TreeGrafter"/>
</dbReference>
<keyword evidence="4 7" id="KW-0256">Endoplasmic reticulum</keyword>
<comment type="subunit">
    <text evidence="7">Component of the dolichol-phosphate mannose (DPM) synthase complex.</text>
</comment>
<dbReference type="AlphaFoldDB" id="A0A1Y2ID54"/>
<dbReference type="GO" id="GO:0033185">
    <property type="term" value="C:dolichol-phosphate-mannose synthase complex"/>
    <property type="evidence" value="ECO:0007669"/>
    <property type="project" value="TreeGrafter"/>
</dbReference>
<name>A0A1Y2ID54_TRAC3</name>
<comment type="pathway">
    <text evidence="7">Protein modification; protein glycosylation.</text>
</comment>
<organism evidence="8 9">
    <name type="scientific">Trametes coccinea (strain BRFM310)</name>
    <name type="common">Pycnoporus coccineus</name>
    <dbReference type="NCBI Taxonomy" id="1353009"/>
    <lineage>
        <taxon>Eukaryota</taxon>
        <taxon>Fungi</taxon>
        <taxon>Dikarya</taxon>
        <taxon>Basidiomycota</taxon>
        <taxon>Agaricomycotina</taxon>
        <taxon>Agaricomycetes</taxon>
        <taxon>Polyporales</taxon>
        <taxon>Polyporaceae</taxon>
        <taxon>Trametes</taxon>
    </lineage>
</organism>
<proteinExistence type="inferred from homology"/>
<evidence type="ECO:0000256" key="4">
    <source>
        <dbReference type="ARBA" id="ARBA00022824"/>
    </source>
</evidence>
<keyword evidence="3 7" id="KW-0812">Transmembrane</keyword>
<protein>
    <recommendedName>
        <fullName evidence="7">Dolichol phosphate-mannose biosynthesis regulatory protein</fullName>
    </recommendedName>
</protein>
<evidence type="ECO:0000256" key="6">
    <source>
        <dbReference type="ARBA" id="ARBA00023136"/>
    </source>
</evidence>
<dbReference type="GO" id="GO:0180047">
    <property type="term" value="P:dolichol phosphate mannose biosynthetic process"/>
    <property type="evidence" value="ECO:0007669"/>
    <property type="project" value="InterPro"/>
</dbReference>
<evidence type="ECO:0000256" key="1">
    <source>
        <dbReference type="ARBA" id="ARBA00004477"/>
    </source>
</evidence>
<sequence length="91" mass="10324">MSLSDKAFGSSMLLVAAAVFLYWTIWTLLLPILDETSPVHKWFPSREWALRIPAFVVILGVSAIGLFLGTRIVNEHNGKRWKGRVSRKIRS</sequence>
<reference evidence="8 9" key="1">
    <citation type="journal article" date="2015" name="Biotechnol. Biofuels">
        <title>Enhanced degradation of softwood versus hardwood by the white-rot fungus Pycnoporus coccineus.</title>
        <authorList>
            <person name="Couturier M."/>
            <person name="Navarro D."/>
            <person name="Chevret D."/>
            <person name="Henrissat B."/>
            <person name="Piumi F."/>
            <person name="Ruiz-Duenas F.J."/>
            <person name="Martinez A.T."/>
            <person name="Grigoriev I.V."/>
            <person name="Riley R."/>
            <person name="Lipzen A."/>
            <person name="Berrin J.G."/>
            <person name="Master E.R."/>
            <person name="Rosso M.N."/>
        </authorList>
    </citation>
    <scope>NUCLEOTIDE SEQUENCE [LARGE SCALE GENOMIC DNA]</scope>
    <source>
        <strain evidence="8 9">BRFM310</strain>
    </source>
</reference>
<dbReference type="Proteomes" id="UP000193067">
    <property type="component" value="Unassembled WGS sequence"/>
</dbReference>
<comment type="subcellular location">
    <subcellularLocation>
        <location evidence="1 7">Endoplasmic reticulum membrane</location>
        <topology evidence="1 7">Multi-pass membrane protein</topology>
    </subcellularLocation>
</comment>
<dbReference type="InterPro" id="IPR009914">
    <property type="entry name" value="DPM2"/>
</dbReference>
<dbReference type="EMBL" id="KZ084131">
    <property type="protein sequence ID" value="OSC99058.1"/>
    <property type="molecule type" value="Genomic_DNA"/>
</dbReference>
<evidence type="ECO:0000313" key="8">
    <source>
        <dbReference type="EMBL" id="OSC99058.1"/>
    </source>
</evidence>
<feature type="transmembrane region" description="Helical" evidence="7">
    <location>
        <begin position="12"/>
        <end position="32"/>
    </location>
</feature>
<dbReference type="STRING" id="1353009.A0A1Y2ID54"/>
<evidence type="ECO:0000313" key="9">
    <source>
        <dbReference type="Proteomes" id="UP000193067"/>
    </source>
</evidence>
<keyword evidence="9" id="KW-1185">Reference proteome</keyword>